<feature type="non-terminal residue" evidence="1">
    <location>
        <position position="52"/>
    </location>
</feature>
<accession>X1BJZ4</accession>
<gene>
    <name evidence="1" type="ORF">S01H4_36821</name>
</gene>
<dbReference type="EMBL" id="BART01019716">
    <property type="protein sequence ID" value="GAG95360.1"/>
    <property type="molecule type" value="Genomic_DNA"/>
</dbReference>
<name>X1BJZ4_9ZZZZ</name>
<proteinExistence type="predicted"/>
<dbReference type="AlphaFoldDB" id="X1BJZ4"/>
<reference evidence="1" key="1">
    <citation type="journal article" date="2014" name="Front. Microbiol.">
        <title>High frequency of phylogenetically diverse reductive dehalogenase-homologous genes in deep subseafloor sedimentary metagenomes.</title>
        <authorList>
            <person name="Kawai M."/>
            <person name="Futagami T."/>
            <person name="Toyoda A."/>
            <person name="Takaki Y."/>
            <person name="Nishi S."/>
            <person name="Hori S."/>
            <person name="Arai W."/>
            <person name="Tsubouchi T."/>
            <person name="Morono Y."/>
            <person name="Uchiyama I."/>
            <person name="Ito T."/>
            <person name="Fujiyama A."/>
            <person name="Inagaki F."/>
            <person name="Takami H."/>
        </authorList>
    </citation>
    <scope>NUCLEOTIDE SEQUENCE</scope>
    <source>
        <strain evidence="1">Expedition CK06-06</strain>
    </source>
</reference>
<evidence type="ECO:0000313" key="1">
    <source>
        <dbReference type="EMBL" id="GAG95360.1"/>
    </source>
</evidence>
<protein>
    <submittedName>
        <fullName evidence="1">Uncharacterized protein</fullName>
    </submittedName>
</protein>
<sequence length="52" mass="5671">MLIVDDEADYASIGFTVNAPMRSVELSKIAGQINELRNKVADSDYLQVTATP</sequence>
<organism evidence="1">
    <name type="scientific">marine sediment metagenome</name>
    <dbReference type="NCBI Taxonomy" id="412755"/>
    <lineage>
        <taxon>unclassified sequences</taxon>
        <taxon>metagenomes</taxon>
        <taxon>ecological metagenomes</taxon>
    </lineage>
</organism>
<comment type="caution">
    <text evidence="1">The sequence shown here is derived from an EMBL/GenBank/DDBJ whole genome shotgun (WGS) entry which is preliminary data.</text>
</comment>